<evidence type="ECO:0000313" key="3">
    <source>
        <dbReference type="EMBL" id="AXC11517.1"/>
    </source>
</evidence>
<evidence type="ECO:0000259" key="2">
    <source>
        <dbReference type="Pfam" id="PF08241"/>
    </source>
</evidence>
<dbReference type="EMBL" id="CP030840">
    <property type="protein sequence ID" value="AXC11517.1"/>
    <property type="molecule type" value="Genomic_DNA"/>
</dbReference>
<dbReference type="RefSeq" id="WP_161557282.1">
    <property type="nucleotide sequence ID" value="NZ_CP030840.1"/>
</dbReference>
<proteinExistence type="predicted"/>
<sequence length="261" mass="29240">MNTYKTAKPLFGSTTTNPLARFVDTTENYGPQVVEDLVRSLKDLRIVVDLGAGGGRDLGVVRRFYPDATLIAVEGGKEYAKNLEGKADRVVVANIERDRFPLADGEADLIIANQILEHTKEVFWIFHEVSRSLKIGGHFLFGVPNICSLHNRFLLAAGRQPTQHKLASAHVRPFSKADTLAFLNACFPGGYELEQFRGAQFYPFPLPIARLFASALPTLAFTIFFMIRKTREYDNEFVVYPGRAQLETNFWTGDISTSAQY</sequence>
<keyword evidence="1" id="KW-0812">Transmembrane</keyword>
<keyword evidence="4" id="KW-1185">Reference proteome</keyword>
<protein>
    <recommendedName>
        <fullName evidence="2">Methyltransferase type 11 domain-containing protein</fullName>
    </recommendedName>
</protein>
<keyword evidence="1" id="KW-0472">Membrane</keyword>
<evidence type="ECO:0000256" key="1">
    <source>
        <dbReference type="SAM" id="Phobius"/>
    </source>
</evidence>
<keyword evidence="1" id="KW-1133">Transmembrane helix</keyword>
<dbReference type="SUPFAM" id="SSF53335">
    <property type="entry name" value="S-adenosyl-L-methionine-dependent methyltransferases"/>
    <property type="match status" value="1"/>
</dbReference>
<feature type="domain" description="Methyltransferase type 11" evidence="2">
    <location>
        <begin position="48"/>
        <end position="141"/>
    </location>
</feature>
<accession>A0A2Z5FYH4</accession>
<dbReference type="InterPro" id="IPR013216">
    <property type="entry name" value="Methyltransf_11"/>
</dbReference>
<reference evidence="3 4" key="1">
    <citation type="journal article" date="2018" name="Front. Microbiol.">
        <title>Hydrolytic Capabilities as a Key to Environmental Success: Chitinolytic and Cellulolytic Acidobacteria From Acidic Sub-arctic Soils and Boreal Peatlands.</title>
        <authorList>
            <person name="Belova S.E."/>
            <person name="Ravin N.V."/>
            <person name="Pankratov T.A."/>
            <person name="Rakitin A.L."/>
            <person name="Ivanova A.A."/>
            <person name="Beletsky A.V."/>
            <person name="Mardanov A.V."/>
            <person name="Sinninghe Damste J.S."/>
            <person name="Dedysh S.N."/>
        </authorList>
    </citation>
    <scope>NUCLEOTIDE SEQUENCE [LARGE SCALE GENOMIC DNA]</scope>
    <source>
        <strain evidence="3 4">SBC82</strain>
    </source>
</reference>
<dbReference type="KEGG" id="abas:ACPOL_2193"/>
<dbReference type="CDD" id="cd02440">
    <property type="entry name" value="AdoMet_MTases"/>
    <property type="match status" value="1"/>
</dbReference>
<dbReference type="InterPro" id="IPR029063">
    <property type="entry name" value="SAM-dependent_MTases_sf"/>
</dbReference>
<dbReference type="GO" id="GO:0008757">
    <property type="term" value="F:S-adenosylmethionine-dependent methyltransferase activity"/>
    <property type="evidence" value="ECO:0007669"/>
    <property type="project" value="InterPro"/>
</dbReference>
<gene>
    <name evidence="3" type="ORF">ACPOL_2193</name>
</gene>
<organism evidence="3 4">
    <name type="scientific">Acidisarcina polymorpha</name>
    <dbReference type="NCBI Taxonomy" id="2211140"/>
    <lineage>
        <taxon>Bacteria</taxon>
        <taxon>Pseudomonadati</taxon>
        <taxon>Acidobacteriota</taxon>
        <taxon>Terriglobia</taxon>
        <taxon>Terriglobales</taxon>
        <taxon>Acidobacteriaceae</taxon>
        <taxon>Acidisarcina</taxon>
    </lineage>
</organism>
<dbReference type="Proteomes" id="UP000253606">
    <property type="component" value="Chromosome"/>
</dbReference>
<dbReference type="AlphaFoldDB" id="A0A2Z5FYH4"/>
<name>A0A2Z5FYH4_9BACT</name>
<evidence type="ECO:0000313" key="4">
    <source>
        <dbReference type="Proteomes" id="UP000253606"/>
    </source>
</evidence>
<dbReference type="Pfam" id="PF08241">
    <property type="entry name" value="Methyltransf_11"/>
    <property type="match status" value="1"/>
</dbReference>
<feature type="transmembrane region" description="Helical" evidence="1">
    <location>
        <begin position="208"/>
        <end position="227"/>
    </location>
</feature>
<dbReference type="Gene3D" id="3.40.50.150">
    <property type="entry name" value="Vaccinia Virus protein VP39"/>
    <property type="match status" value="1"/>
</dbReference>